<sequence>MRKMTIGFLTFFLLLSYAFSQEITVSYLEGWADKKEKNGGLVELFIGDVLMPGEGVVTSSDGFVELEMGNGTTIKIGPDSVFLVEDMPYGEEKQTGFAALMGEVSYKFGKFSGTEPMSRTQGAICGVRGTEFTIVSASDGSSLIHVLSGKVEVTAQGQSVALGPEEAVTVELGAPPSEKFSSHGKPLDFSAWNKERSAKMLKDPLSALESVMFQLESYADKADALKKEQNALKQIIDRKLEEFNRIEKEKGRDVAIEYRKKEIDPLTSQSAYLGFNYRYYALSALSLRRYMIVRLYIPLRAKVLTGDYDRWNEFYGAYMSVLEFFDKRLVPYLVQADI</sequence>
<reference evidence="3 4" key="1">
    <citation type="submission" date="2024-03" db="EMBL/GenBank/DDBJ databases">
        <title>Ignisphaera cupida sp. nov., a hyperthermophilic hydrolytic archaeon from a hot spring of Kamchatka, and proposal of Ignisphaeraceae fam. nov.</title>
        <authorList>
            <person name="Podosokorskaya O.A."/>
            <person name="Elcheninov A.G."/>
            <person name="Maltseva A.I."/>
            <person name="Zayulina K.S."/>
            <person name="Novikov A."/>
            <person name="Merkel A.Y."/>
        </authorList>
    </citation>
    <scope>NUCLEOTIDE SEQUENCE [LARGE SCALE GENOMIC DNA]</scope>
    <source>
        <strain evidence="3 4">38H-sp</strain>
    </source>
</reference>
<dbReference type="RefSeq" id="WP_420068605.1">
    <property type="nucleotide sequence ID" value="NZ_JBCHKQ010000001.1"/>
</dbReference>
<feature type="coiled-coil region" evidence="1">
    <location>
        <begin position="208"/>
        <end position="249"/>
    </location>
</feature>
<dbReference type="Pfam" id="PF04773">
    <property type="entry name" value="FecR"/>
    <property type="match status" value="1"/>
</dbReference>
<keyword evidence="1" id="KW-0175">Coiled coil</keyword>
<evidence type="ECO:0000313" key="4">
    <source>
        <dbReference type="Proteomes" id="UP001466331"/>
    </source>
</evidence>
<dbReference type="PANTHER" id="PTHR38731">
    <property type="entry name" value="LIPL45-RELATED LIPOPROTEIN-RELATED"/>
    <property type="match status" value="1"/>
</dbReference>
<accession>A0ABU9U929</accession>
<dbReference type="PANTHER" id="PTHR38731:SF1">
    <property type="entry name" value="FECR PROTEIN DOMAIN-CONTAINING PROTEIN"/>
    <property type="match status" value="1"/>
</dbReference>
<evidence type="ECO:0000313" key="3">
    <source>
        <dbReference type="EMBL" id="MEM5947154.1"/>
    </source>
</evidence>
<dbReference type="Gene3D" id="2.60.120.1440">
    <property type="match status" value="1"/>
</dbReference>
<comment type="caution">
    <text evidence="3">The sequence shown here is derived from an EMBL/GenBank/DDBJ whole genome shotgun (WGS) entry which is preliminary data.</text>
</comment>
<dbReference type="EMBL" id="JBCHKQ010000001">
    <property type="protein sequence ID" value="MEM5947154.1"/>
    <property type="molecule type" value="Genomic_DNA"/>
</dbReference>
<protein>
    <submittedName>
        <fullName evidence="3">FecR domain-containing protein</fullName>
    </submittedName>
</protein>
<name>A0ABU9U929_9SPIR</name>
<proteinExistence type="predicted"/>
<keyword evidence="4" id="KW-1185">Reference proteome</keyword>
<evidence type="ECO:0000259" key="2">
    <source>
        <dbReference type="Pfam" id="PF04773"/>
    </source>
</evidence>
<organism evidence="3 4">
    <name type="scientific">Rarispira pelagica</name>
    <dbReference type="NCBI Taxonomy" id="3141764"/>
    <lineage>
        <taxon>Bacteria</taxon>
        <taxon>Pseudomonadati</taxon>
        <taxon>Spirochaetota</taxon>
        <taxon>Spirochaetia</taxon>
        <taxon>Winmispirales</taxon>
        <taxon>Winmispiraceae</taxon>
        <taxon>Rarispira</taxon>
    </lineage>
</organism>
<dbReference type="Proteomes" id="UP001466331">
    <property type="component" value="Unassembled WGS sequence"/>
</dbReference>
<gene>
    <name evidence="3" type="ORF">WKV44_01200</name>
</gene>
<evidence type="ECO:0000256" key="1">
    <source>
        <dbReference type="SAM" id="Coils"/>
    </source>
</evidence>
<dbReference type="InterPro" id="IPR006860">
    <property type="entry name" value="FecR"/>
</dbReference>
<feature type="domain" description="FecR protein" evidence="2">
    <location>
        <begin position="56"/>
        <end position="152"/>
    </location>
</feature>